<protein>
    <recommendedName>
        <fullName evidence="3">B box-type domain-containing protein</fullName>
    </recommendedName>
</protein>
<name>A0A813ZFM4_9BILA</name>
<dbReference type="InterPro" id="IPR013783">
    <property type="entry name" value="Ig-like_fold"/>
</dbReference>
<dbReference type="SUPFAM" id="SSF49265">
    <property type="entry name" value="Fibronectin type III"/>
    <property type="match status" value="1"/>
</dbReference>
<dbReference type="InterPro" id="IPR036116">
    <property type="entry name" value="FN3_sf"/>
</dbReference>
<proteinExistence type="predicted"/>
<dbReference type="SUPFAM" id="SSF57845">
    <property type="entry name" value="B-box zinc-binding domain"/>
    <property type="match status" value="1"/>
</dbReference>
<comment type="caution">
    <text evidence="4">The sequence shown here is derived from an EMBL/GenBank/DDBJ whole genome shotgun (WGS) entry which is preliminary data.</text>
</comment>
<evidence type="ECO:0000313" key="6">
    <source>
        <dbReference type="Proteomes" id="UP000663891"/>
    </source>
</evidence>
<evidence type="ECO:0000256" key="2">
    <source>
        <dbReference type="SAM" id="Coils"/>
    </source>
</evidence>
<dbReference type="CDD" id="cd19756">
    <property type="entry name" value="Bbox2"/>
    <property type="match status" value="1"/>
</dbReference>
<organism evidence="4 6">
    <name type="scientific">Adineta steineri</name>
    <dbReference type="NCBI Taxonomy" id="433720"/>
    <lineage>
        <taxon>Eukaryota</taxon>
        <taxon>Metazoa</taxon>
        <taxon>Spiralia</taxon>
        <taxon>Gnathifera</taxon>
        <taxon>Rotifera</taxon>
        <taxon>Eurotatoria</taxon>
        <taxon>Bdelloidea</taxon>
        <taxon>Adinetida</taxon>
        <taxon>Adinetidae</taxon>
        <taxon>Adineta</taxon>
    </lineage>
</organism>
<dbReference type="CDD" id="cd00063">
    <property type="entry name" value="FN3"/>
    <property type="match status" value="1"/>
</dbReference>
<dbReference type="CDD" id="cd19757">
    <property type="entry name" value="Bbox1"/>
    <property type="match status" value="1"/>
</dbReference>
<dbReference type="GO" id="GO:0005654">
    <property type="term" value="C:nucleoplasm"/>
    <property type="evidence" value="ECO:0007669"/>
    <property type="project" value="TreeGrafter"/>
</dbReference>
<keyword evidence="1" id="KW-0479">Metal-binding</keyword>
<dbReference type="EMBL" id="CAJNON010000063">
    <property type="protein sequence ID" value="CAF0898810.1"/>
    <property type="molecule type" value="Genomic_DNA"/>
</dbReference>
<dbReference type="InterPro" id="IPR047153">
    <property type="entry name" value="TRIM45/56/19-like"/>
</dbReference>
<reference evidence="4" key="1">
    <citation type="submission" date="2021-02" db="EMBL/GenBank/DDBJ databases">
        <authorList>
            <person name="Nowell W R."/>
        </authorList>
    </citation>
    <scope>NUCLEOTIDE SEQUENCE</scope>
</reference>
<dbReference type="GO" id="GO:0061630">
    <property type="term" value="F:ubiquitin protein ligase activity"/>
    <property type="evidence" value="ECO:0007669"/>
    <property type="project" value="TreeGrafter"/>
</dbReference>
<dbReference type="AlphaFoldDB" id="A0A813ZFM4"/>
<feature type="coiled-coil region" evidence="2">
    <location>
        <begin position="116"/>
        <end position="143"/>
    </location>
</feature>
<dbReference type="Proteomes" id="UP000663891">
    <property type="component" value="Unassembled WGS sequence"/>
</dbReference>
<feature type="domain" description="B box-type" evidence="3">
    <location>
        <begin position="62"/>
        <end position="99"/>
    </location>
</feature>
<dbReference type="InterPro" id="IPR000315">
    <property type="entry name" value="Znf_B-box"/>
</dbReference>
<dbReference type="PROSITE" id="PS50119">
    <property type="entry name" value="ZF_BBOX"/>
    <property type="match status" value="1"/>
</dbReference>
<dbReference type="Gene3D" id="3.30.160.60">
    <property type="entry name" value="Classic Zinc Finger"/>
    <property type="match status" value="1"/>
</dbReference>
<dbReference type="GO" id="GO:0008270">
    <property type="term" value="F:zinc ion binding"/>
    <property type="evidence" value="ECO:0007669"/>
    <property type="project" value="UniProtKB-KW"/>
</dbReference>
<dbReference type="OrthoDB" id="10001367at2759"/>
<evidence type="ECO:0000313" key="4">
    <source>
        <dbReference type="EMBL" id="CAF0898810.1"/>
    </source>
</evidence>
<dbReference type="PANTHER" id="PTHR25462:SF296">
    <property type="entry name" value="MEIOTIC P26, ISOFORM F"/>
    <property type="match status" value="1"/>
</dbReference>
<dbReference type="InterPro" id="IPR003961">
    <property type="entry name" value="FN3_dom"/>
</dbReference>
<dbReference type="PANTHER" id="PTHR25462">
    <property type="entry name" value="BONUS, ISOFORM C-RELATED"/>
    <property type="match status" value="1"/>
</dbReference>
<keyword evidence="1" id="KW-0862">Zinc</keyword>
<evidence type="ECO:0000259" key="3">
    <source>
        <dbReference type="PROSITE" id="PS50119"/>
    </source>
</evidence>
<dbReference type="Gene3D" id="2.60.120.260">
    <property type="entry name" value="Galactose-binding domain-like"/>
    <property type="match status" value="1"/>
</dbReference>
<gene>
    <name evidence="5" type="ORF">OKA104_LOCUS3282</name>
    <name evidence="4" type="ORF">VCS650_LOCUS9187</name>
</gene>
<evidence type="ECO:0000256" key="1">
    <source>
        <dbReference type="PROSITE-ProRule" id="PRU00024"/>
    </source>
</evidence>
<dbReference type="EMBL" id="CAJOAY010000097">
    <property type="protein sequence ID" value="CAF3534643.1"/>
    <property type="molecule type" value="Genomic_DNA"/>
</dbReference>
<evidence type="ECO:0000313" key="5">
    <source>
        <dbReference type="EMBL" id="CAF3534643.1"/>
    </source>
</evidence>
<dbReference type="Pfam" id="PF00643">
    <property type="entry name" value="zf-B_box"/>
    <property type="match status" value="1"/>
</dbReference>
<dbReference type="Proteomes" id="UP000663881">
    <property type="component" value="Unassembled WGS sequence"/>
</dbReference>
<accession>A0A813ZFM4</accession>
<keyword evidence="2" id="KW-0175">Coiled coil</keyword>
<keyword evidence="1" id="KW-0863">Zinc-finger</keyword>
<dbReference type="Gene3D" id="2.60.40.10">
    <property type="entry name" value="Immunoglobulins"/>
    <property type="match status" value="1"/>
</dbReference>
<sequence length="493" mass="56402">MSSKQQKEFCSECDANAAWYCVQDDAYFCDEHNIIAHSLKSQKLHKVISIYDNDVIIKDEHIKLMNCKNHHMPLCLYCLSCQEVCCVACLSVDIHKEHSDQVKSVVDVADEDRKILTEHLEKIQKLKTTYADEQNELLQALRNIDFDEADNDQAIDREFDRIIACTEARRKVLKKQLQKKSKICRDSIYLKQEDLENLNAKLNRYSDEGQHVLTLNDFNALSQSKVIIKKMKMLEMKNIEFCQQRELSNSVLFHISSQMLLDMINIMGSVGVPPAPLFIEQKCKSHLTRLDIEWELVDYDPPVFAYVLELGQSDNNFIEVYRGLKTKYHLHDMQPNTLYLLRLHASNGGEIKNTSILEMKTLNIDLNNWTLSMSSIYPTAKAENTHASLLDNQFTTGAATDIGAAWIKASFPYPVPINSVTIAPLHKDPHLWGETNGDSGSLQYSHDNGTWTTVGTIEYVPMHHQKIIVGGITAQYWRLSHDGYLGTSSFIFH</sequence>